<evidence type="ECO:0000256" key="2">
    <source>
        <dbReference type="ARBA" id="ARBA00023015"/>
    </source>
</evidence>
<comment type="similarity">
    <text evidence="1">Belongs to the sigma-70 factor family. ECF subfamily.</text>
</comment>
<dbReference type="GO" id="GO:0006352">
    <property type="term" value="P:DNA-templated transcription initiation"/>
    <property type="evidence" value="ECO:0007669"/>
    <property type="project" value="InterPro"/>
</dbReference>
<dbReference type="AlphaFoldDB" id="A0A518FR21"/>
<dbReference type="InterPro" id="IPR013249">
    <property type="entry name" value="RNA_pol_sigma70_r4_t2"/>
</dbReference>
<dbReference type="Pfam" id="PF04542">
    <property type="entry name" value="Sigma70_r2"/>
    <property type="match status" value="1"/>
</dbReference>
<dbReference type="Proteomes" id="UP000320839">
    <property type="component" value="Chromosome"/>
</dbReference>
<evidence type="ECO:0000256" key="4">
    <source>
        <dbReference type="ARBA" id="ARBA00023125"/>
    </source>
</evidence>
<dbReference type="InterPro" id="IPR013324">
    <property type="entry name" value="RNA_pol_sigma_r3/r4-like"/>
</dbReference>
<proteinExistence type="inferred from homology"/>
<keyword evidence="5" id="KW-0804">Transcription</keyword>
<dbReference type="Gene3D" id="1.10.1740.10">
    <property type="match status" value="1"/>
</dbReference>
<evidence type="ECO:0000256" key="1">
    <source>
        <dbReference type="ARBA" id="ARBA00010641"/>
    </source>
</evidence>
<keyword evidence="2" id="KW-0805">Transcription regulation</keyword>
<keyword evidence="4" id="KW-0238">DNA-binding</keyword>
<evidence type="ECO:0000259" key="7">
    <source>
        <dbReference type="Pfam" id="PF08281"/>
    </source>
</evidence>
<dbReference type="PANTHER" id="PTHR43133:SF8">
    <property type="entry name" value="RNA POLYMERASE SIGMA FACTOR HI_1459-RELATED"/>
    <property type="match status" value="1"/>
</dbReference>
<dbReference type="SUPFAM" id="SSF88946">
    <property type="entry name" value="Sigma2 domain of RNA polymerase sigma factors"/>
    <property type="match status" value="1"/>
</dbReference>
<evidence type="ECO:0000256" key="5">
    <source>
        <dbReference type="ARBA" id="ARBA00023163"/>
    </source>
</evidence>
<evidence type="ECO:0000313" key="8">
    <source>
        <dbReference type="EMBL" id="QDV18794.1"/>
    </source>
</evidence>
<dbReference type="InterPro" id="IPR036388">
    <property type="entry name" value="WH-like_DNA-bd_sf"/>
</dbReference>
<dbReference type="CDD" id="cd06171">
    <property type="entry name" value="Sigma70_r4"/>
    <property type="match status" value="1"/>
</dbReference>
<dbReference type="InterPro" id="IPR007627">
    <property type="entry name" value="RNA_pol_sigma70_r2"/>
</dbReference>
<organism evidence="8 9">
    <name type="scientific">Gimesia panareensis</name>
    <dbReference type="NCBI Taxonomy" id="2527978"/>
    <lineage>
        <taxon>Bacteria</taxon>
        <taxon>Pseudomonadati</taxon>
        <taxon>Planctomycetota</taxon>
        <taxon>Planctomycetia</taxon>
        <taxon>Planctomycetales</taxon>
        <taxon>Planctomycetaceae</taxon>
        <taxon>Gimesia</taxon>
    </lineage>
</organism>
<evidence type="ECO:0000313" key="9">
    <source>
        <dbReference type="Proteomes" id="UP000320839"/>
    </source>
</evidence>
<sequence>MQKRSPHGNESRTVCKAECSAEMVELQQEVSRCMATDIEELVRQIQQGSEPALLEFLEVHRTPLLAFINKNMSDALKTKVEAADILQEVSLNAVSSFAEFDFEKKTPFSWLCHLAERRIIDNHRKFFQVQKRAAGREVRQPAGGDGEGQGFMDILVASLTSPSQAFSRGAKEMKLLTALETLPEESREAIRLKYVEGLNSSEIAEQLGKSDVAVRVLVSRAMAKLQEILKQEDEFKSLLGRR</sequence>
<dbReference type="GO" id="GO:0003677">
    <property type="term" value="F:DNA binding"/>
    <property type="evidence" value="ECO:0007669"/>
    <property type="project" value="UniProtKB-KW"/>
</dbReference>
<dbReference type="Pfam" id="PF08281">
    <property type="entry name" value="Sigma70_r4_2"/>
    <property type="match status" value="1"/>
</dbReference>
<dbReference type="SUPFAM" id="SSF88659">
    <property type="entry name" value="Sigma3 and sigma4 domains of RNA polymerase sigma factors"/>
    <property type="match status" value="1"/>
</dbReference>
<evidence type="ECO:0000259" key="6">
    <source>
        <dbReference type="Pfam" id="PF04542"/>
    </source>
</evidence>
<gene>
    <name evidence="8" type="primary">sigD_4</name>
    <name evidence="8" type="ORF">Pan153_34550</name>
</gene>
<dbReference type="PANTHER" id="PTHR43133">
    <property type="entry name" value="RNA POLYMERASE ECF-TYPE SIGMA FACTO"/>
    <property type="match status" value="1"/>
</dbReference>
<dbReference type="EMBL" id="CP036317">
    <property type="protein sequence ID" value="QDV18794.1"/>
    <property type="molecule type" value="Genomic_DNA"/>
</dbReference>
<feature type="domain" description="RNA polymerase sigma-70 region 2" evidence="6">
    <location>
        <begin position="76"/>
        <end position="125"/>
    </location>
</feature>
<dbReference type="InterPro" id="IPR013325">
    <property type="entry name" value="RNA_pol_sigma_r2"/>
</dbReference>
<dbReference type="NCBIfam" id="TIGR02937">
    <property type="entry name" value="sigma70-ECF"/>
    <property type="match status" value="1"/>
</dbReference>
<protein>
    <submittedName>
        <fullName evidence="8">ECF RNA polymerase sigma factor SigD</fullName>
    </submittedName>
</protein>
<dbReference type="Gene3D" id="1.10.10.10">
    <property type="entry name" value="Winged helix-like DNA-binding domain superfamily/Winged helix DNA-binding domain"/>
    <property type="match status" value="1"/>
</dbReference>
<name>A0A518FR21_9PLAN</name>
<reference evidence="8 9" key="1">
    <citation type="submission" date="2019-02" db="EMBL/GenBank/DDBJ databases">
        <title>Deep-cultivation of Planctomycetes and their phenomic and genomic characterization uncovers novel biology.</title>
        <authorList>
            <person name="Wiegand S."/>
            <person name="Jogler M."/>
            <person name="Boedeker C."/>
            <person name="Pinto D."/>
            <person name="Vollmers J."/>
            <person name="Rivas-Marin E."/>
            <person name="Kohn T."/>
            <person name="Peeters S.H."/>
            <person name="Heuer A."/>
            <person name="Rast P."/>
            <person name="Oberbeckmann S."/>
            <person name="Bunk B."/>
            <person name="Jeske O."/>
            <person name="Meyerdierks A."/>
            <person name="Storesund J.E."/>
            <person name="Kallscheuer N."/>
            <person name="Luecker S."/>
            <person name="Lage O.M."/>
            <person name="Pohl T."/>
            <person name="Merkel B.J."/>
            <person name="Hornburger P."/>
            <person name="Mueller R.-W."/>
            <person name="Bruemmer F."/>
            <person name="Labrenz M."/>
            <person name="Spormann A.M."/>
            <person name="Op den Camp H."/>
            <person name="Overmann J."/>
            <person name="Amann R."/>
            <person name="Jetten M.S.M."/>
            <person name="Mascher T."/>
            <person name="Medema M.H."/>
            <person name="Devos D.P."/>
            <person name="Kaster A.-K."/>
            <person name="Ovreas L."/>
            <person name="Rohde M."/>
            <person name="Galperin M.Y."/>
            <person name="Jogler C."/>
        </authorList>
    </citation>
    <scope>NUCLEOTIDE SEQUENCE [LARGE SCALE GENOMIC DNA]</scope>
    <source>
        <strain evidence="8 9">Pan153</strain>
    </source>
</reference>
<keyword evidence="3" id="KW-0731">Sigma factor</keyword>
<dbReference type="InterPro" id="IPR014284">
    <property type="entry name" value="RNA_pol_sigma-70_dom"/>
</dbReference>
<dbReference type="InterPro" id="IPR039425">
    <property type="entry name" value="RNA_pol_sigma-70-like"/>
</dbReference>
<dbReference type="GO" id="GO:0016987">
    <property type="term" value="F:sigma factor activity"/>
    <property type="evidence" value="ECO:0007669"/>
    <property type="project" value="UniProtKB-KW"/>
</dbReference>
<evidence type="ECO:0000256" key="3">
    <source>
        <dbReference type="ARBA" id="ARBA00023082"/>
    </source>
</evidence>
<feature type="domain" description="RNA polymerase sigma factor 70 region 4 type 2" evidence="7">
    <location>
        <begin position="173"/>
        <end position="225"/>
    </location>
</feature>
<accession>A0A518FR21</accession>